<reference evidence="2 3" key="1">
    <citation type="submission" date="2024-05" db="EMBL/GenBank/DDBJ databases">
        <title>Genome sequencing and assembly of Indian major carp, Cirrhinus mrigala (Hamilton, 1822).</title>
        <authorList>
            <person name="Mohindra V."/>
            <person name="Chowdhury L.M."/>
            <person name="Lal K."/>
            <person name="Jena J.K."/>
        </authorList>
    </citation>
    <scope>NUCLEOTIDE SEQUENCE [LARGE SCALE GENOMIC DNA]</scope>
    <source>
        <strain evidence="2">CM1030</strain>
        <tissue evidence="2">Blood</tissue>
    </source>
</reference>
<accession>A0ABD0QIV1</accession>
<dbReference type="AlphaFoldDB" id="A0ABD0QIV1"/>
<gene>
    <name evidence="2" type="ORF">M9458_017777</name>
</gene>
<dbReference type="Proteomes" id="UP001529510">
    <property type="component" value="Unassembled WGS sequence"/>
</dbReference>
<feature type="non-terminal residue" evidence="2">
    <location>
        <position position="1"/>
    </location>
</feature>
<proteinExistence type="predicted"/>
<evidence type="ECO:0000313" key="3">
    <source>
        <dbReference type="Proteomes" id="UP001529510"/>
    </source>
</evidence>
<feature type="compositionally biased region" description="Low complexity" evidence="1">
    <location>
        <begin position="84"/>
        <end position="99"/>
    </location>
</feature>
<feature type="region of interest" description="Disordered" evidence="1">
    <location>
        <begin position="1"/>
        <end position="26"/>
    </location>
</feature>
<feature type="region of interest" description="Disordered" evidence="1">
    <location>
        <begin position="50"/>
        <end position="115"/>
    </location>
</feature>
<evidence type="ECO:0000313" key="2">
    <source>
        <dbReference type="EMBL" id="KAL0186107.1"/>
    </source>
</evidence>
<feature type="compositionally biased region" description="Basic and acidic residues" evidence="1">
    <location>
        <begin position="66"/>
        <end position="76"/>
    </location>
</feature>
<comment type="caution">
    <text evidence="2">The sequence shown here is derived from an EMBL/GenBank/DDBJ whole genome shotgun (WGS) entry which is preliminary data.</text>
</comment>
<sequence length="115" mass="13097">ETTVNPTEDSSESVTDWTSEPPELEEISQEELSHMLLPDSLSQLEEFGRYKRPRKTHHAHSRPRLRQHDSKLKYKDNQWLCDGGTSSNTTGTTAKTNATPRQTEAPQPAHKSQRT</sequence>
<protein>
    <submittedName>
        <fullName evidence="2">Uncharacterized protein</fullName>
    </submittedName>
</protein>
<feature type="compositionally biased region" description="Polar residues" evidence="1">
    <location>
        <begin position="1"/>
        <end position="18"/>
    </location>
</feature>
<evidence type="ECO:0000256" key="1">
    <source>
        <dbReference type="SAM" id="MobiDB-lite"/>
    </source>
</evidence>
<dbReference type="EMBL" id="JAMKFB020000008">
    <property type="protein sequence ID" value="KAL0186107.1"/>
    <property type="molecule type" value="Genomic_DNA"/>
</dbReference>
<feature type="compositionally biased region" description="Basic residues" evidence="1">
    <location>
        <begin position="50"/>
        <end position="65"/>
    </location>
</feature>
<name>A0ABD0QIV1_CIRMR</name>
<keyword evidence="3" id="KW-1185">Reference proteome</keyword>
<organism evidence="2 3">
    <name type="scientific">Cirrhinus mrigala</name>
    <name type="common">Mrigala</name>
    <dbReference type="NCBI Taxonomy" id="683832"/>
    <lineage>
        <taxon>Eukaryota</taxon>
        <taxon>Metazoa</taxon>
        <taxon>Chordata</taxon>
        <taxon>Craniata</taxon>
        <taxon>Vertebrata</taxon>
        <taxon>Euteleostomi</taxon>
        <taxon>Actinopterygii</taxon>
        <taxon>Neopterygii</taxon>
        <taxon>Teleostei</taxon>
        <taxon>Ostariophysi</taxon>
        <taxon>Cypriniformes</taxon>
        <taxon>Cyprinidae</taxon>
        <taxon>Labeoninae</taxon>
        <taxon>Labeonini</taxon>
        <taxon>Cirrhinus</taxon>
    </lineage>
</organism>